<feature type="domain" description="RRM" evidence="8">
    <location>
        <begin position="16"/>
        <end position="94"/>
    </location>
</feature>
<comment type="similarity">
    <text evidence="2">Belongs to the SF3B4 family.</text>
</comment>
<keyword evidence="3" id="KW-0677">Repeat</keyword>
<dbReference type="FunFam" id="3.30.70.330:FF:000505">
    <property type="entry name" value="Splicing factor 3B subunit 4"/>
    <property type="match status" value="1"/>
</dbReference>
<evidence type="ECO:0000256" key="5">
    <source>
        <dbReference type="ARBA" id="ARBA00023242"/>
    </source>
</evidence>
<accession>A0A2V1ATW5</accession>
<dbReference type="GeneID" id="37007489"/>
<dbReference type="AlphaFoldDB" id="A0A2V1ATW5"/>
<dbReference type="Pfam" id="PF00076">
    <property type="entry name" value="RRM_1"/>
    <property type="match status" value="2"/>
</dbReference>
<feature type="compositionally biased region" description="Basic and acidic residues" evidence="7">
    <location>
        <begin position="200"/>
        <end position="213"/>
    </location>
</feature>
<keyword evidence="10" id="KW-1185">Reference proteome</keyword>
<name>A0A2V1ATW5_9ASCO</name>
<dbReference type="FunFam" id="3.30.70.330:FF:000895">
    <property type="entry name" value="Hsh49p"/>
    <property type="match status" value="1"/>
</dbReference>
<comment type="caution">
    <text evidence="9">The sequence shown here is derived from an EMBL/GenBank/DDBJ whole genome shotgun (WGS) entry which is preliminary data.</text>
</comment>
<dbReference type="PANTHER" id="PTHR48030:SF3">
    <property type="entry name" value="SPLICING FACTOR 3B SUBUNIT 4"/>
    <property type="match status" value="1"/>
</dbReference>
<dbReference type="GO" id="GO:0005686">
    <property type="term" value="C:U2 snRNP"/>
    <property type="evidence" value="ECO:0007669"/>
    <property type="project" value="UniProtKB-ARBA"/>
</dbReference>
<dbReference type="CDD" id="cd12334">
    <property type="entry name" value="RRM1_SF3B4"/>
    <property type="match status" value="1"/>
</dbReference>
<gene>
    <name evidence="9" type="ORF">CXQ85_002158</name>
</gene>
<evidence type="ECO:0000313" key="10">
    <source>
        <dbReference type="Proteomes" id="UP000244309"/>
    </source>
</evidence>
<dbReference type="VEuPathDB" id="FungiDB:CXQ85_002158"/>
<evidence type="ECO:0000256" key="3">
    <source>
        <dbReference type="ARBA" id="ARBA00022737"/>
    </source>
</evidence>
<evidence type="ECO:0000256" key="4">
    <source>
        <dbReference type="ARBA" id="ARBA00022884"/>
    </source>
</evidence>
<sequence length="232" mass="26125">MNVFKKASDSDRNFQSSLYIGNLDPQVDEPLLYELFIQLGPVKSLYLPKDRISRKHQGFGFIEFRTPEDAGYALEILRGIRLYGRILKMKKTDPKHGTSSTSSAGAGDEVGLSIGARLFVKNLNQMVDDKYLKETFGKFGNLIENPSIVRDEEGNSKGHGFVEYDSFEASDEAIERMNGAILMNNRVTVEYAYKEGKSRHGDSVERLLAEKAKTNVKKPVPTKTKKPRRGQQ</sequence>
<keyword evidence="4 6" id="KW-0694">RNA-binding</keyword>
<dbReference type="STRING" id="45357.A0A2V1ATW5"/>
<organism evidence="9 10">
    <name type="scientific">Candidozyma haemuli</name>
    <dbReference type="NCBI Taxonomy" id="45357"/>
    <lineage>
        <taxon>Eukaryota</taxon>
        <taxon>Fungi</taxon>
        <taxon>Dikarya</taxon>
        <taxon>Ascomycota</taxon>
        <taxon>Saccharomycotina</taxon>
        <taxon>Pichiomycetes</taxon>
        <taxon>Metschnikowiaceae</taxon>
        <taxon>Candidozyma</taxon>
    </lineage>
</organism>
<dbReference type="GO" id="GO:0003723">
    <property type="term" value="F:RNA binding"/>
    <property type="evidence" value="ECO:0007669"/>
    <property type="project" value="UniProtKB-UniRule"/>
</dbReference>
<evidence type="ECO:0000313" key="9">
    <source>
        <dbReference type="EMBL" id="PVH20371.1"/>
    </source>
</evidence>
<dbReference type="OrthoDB" id="10259687at2759"/>
<dbReference type="SUPFAM" id="SSF54928">
    <property type="entry name" value="RNA-binding domain, RBD"/>
    <property type="match status" value="1"/>
</dbReference>
<dbReference type="GO" id="GO:0071011">
    <property type="term" value="C:precatalytic spliceosome"/>
    <property type="evidence" value="ECO:0007669"/>
    <property type="project" value="TreeGrafter"/>
</dbReference>
<dbReference type="SMART" id="SM00360">
    <property type="entry name" value="RRM"/>
    <property type="match status" value="2"/>
</dbReference>
<dbReference type="EMBL" id="PKFO01000003">
    <property type="protein sequence ID" value="PVH20371.1"/>
    <property type="molecule type" value="Genomic_DNA"/>
</dbReference>
<keyword evidence="5" id="KW-0539">Nucleus</keyword>
<dbReference type="GO" id="GO:0000398">
    <property type="term" value="P:mRNA splicing, via spliceosome"/>
    <property type="evidence" value="ECO:0007669"/>
    <property type="project" value="UniProtKB-ARBA"/>
</dbReference>
<evidence type="ECO:0000256" key="7">
    <source>
        <dbReference type="SAM" id="MobiDB-lite"/>
    </source>
</evidence>
<comment type="subcellular location">
    <subcellularLocation>
        <location evidence="1">Nucleus</location>
    </subcellularLocation>
</comment>
<dbReference type="Proteomes" id="UP000244309">
    <property type="component" value="Unassembled WGS sequence"/>
</dbReference>
<evidence type="ECO:0000256" key="2">
    <source>
        <dbReference type="ARBA" id="ARBA00008363"/>
    </source>
</evidence>
<feature type="domain" description="RRM" evidence="8">
    <location>
        <begin position="116"/>
        <end position="194"/>
    </location>
</feature>
<dbReference type="InterPro" id="IPR035979">
    <property type="entry name" value="RBD_domain_sf"/>
</dbReference>
<evidence type="ECO:0000256" key="1">
    <source>
        <dbReference type="ARBA" id="ARBA00004123"/>
    </source>
</evidence>
<dbReference type="Gene3D" id="3.30.70.330">
    <property type="match status" value="2"/>
</dbReference>
<dbReference type="InterPro" id="IPR052084">
    <property type="entry name" value="SF3B4_spliceosome_assoc"/>
</dbReference>
<dbReference type="InterPro" id="IPR012677">
    <property type="entry name" value="Nucleotide-bd_a/b_plait_sf"/>
</dbReference>
<dbReference type="GO" id="GO:0048026">
    <property type="term" value="P:positive regulation of mRNA splicing, via spliceosome"/>
    <property type="evidence" value="ECO:0007669"/>
    <property type="project" value="TreeGrafter"/>
</dbReference>
<dbReference type="PROSITE" id="PS50102">
    <property type="entry name" value="RRM"/>
    <property type="match status" value="2"/>
</dbReference>
<dbReference type="GO" id="GO:0005730">
    <property type="term" value="C:nucleolus"/>
    <property type="evidence" value="ECO:0007669"/>
    <property type="project" value="TreeGrafter"/>
</dbReference>
<dbReference type="PANTHER" id="PTHR48030">
    <property type="entry name" value="SPLICING FACTOR 3B SUBUNIT 4"/>
    <property type="match status" value="1"/>
</dbReference>
<proteinExistence type="inferred from homology"/>
<evidence type="ECO:0000259" key="8">
    <source>
        <dbReference type="PROSITE" id="PS50102"/>
    </source>
</evidence>
<feature type="region of interest" description="Disordered" evidence="7">
    <location>
        <begin position="200"/>
        <end position="232"/>
    </location>
</feature>
<feature type="compositionally biased region" description="Basic residues" evidence="7">
    <location>
        <begin position="223"/>
        <end position="232"/>
    </location>
</feature>
<dbReference type="InterPro" id="IPR034158">
    <property type="entry name" value="SF3B4_RRM1"/>
</dbReference>
<dbReference type="InterPro" id="IPR000504">
    <property type="entry name" value="RRM_dom"/>
</dbReference>
<dbReference type="RefSeq" id="XP_025341311.1">
    <property type="nucleotide sequence ID" value="XM_025485846.1"/>
</dbReference>
<reference evidence="9 10" key="1">
    <citation type="submission" date="2017-12" db="EMBL/GenBank/DDBJ databases">
        <title>Genome Sequence of a Multidrug-Resistant Candida haemulonii Isolate from a Patient with Chronic Leg Ulcers in Israel.</title>
        <authorList>
            <person name="Chow N.A."/>
            <person name="Gade L."/>
            <person name="Batra D."/>
            <person name="Rowe L.A."/>
            <person name="Ben-Ami R."/>
            <person name="Loparev V.N."/>
            <person name="Litvintseva A.P."/>
        </authorList>
    </citation>
    <scope>NUCLEOTIDE SEQUENCE [LARGE SCALE GENOMIC DNA]</scope>
    <source>
        <strain evidence="9 10">B11899</strain>
    </source>
</reference>
<protein>
    <recommendedName>
        <fullName evidence="8">RRM domain-containing protein</fullName>
    </recommendedName>
</protein>
<evidence type="ECO:0000256" key="6">
    <source>
        <dbReference type="PROSITE-ProRule" id="PRU00176"/>
    </source>
</evidence>